<protein>
    <submittedName>
        <fullName evidence="1">Uncharacterized protein</fullName>
    </submittedName>
</protein>
<feature type="non-terminal residue" evidence="1">
    <location>
        <position position="1"/>
    </location>
</feature>
<organism evidence="1">
    <name type="scientific">Pfiesteria piscicida</name>
    <name type="common">Phantom dinoflagellate</name>
    <dbReference type="NCBI Taxonomy" id="71001"/>
    <lineage>
        <taxon>Eukaryota</taxon>
        <taxon>Sar</taxon>
        <taxon>Alveolata</taxon>
        <taxon>Dinophyceae</taxon>
        <taxon>Peridiniales</taxon>
        <taxon>Pfiesteriaceae</taxon>
        <taxon>Pfiesteria</taxon>
    </lineage>
</organism>
<accession>E8Z6I7</accession>
<name>E8Z6I7_PFIPI</name>
<dbReference type="EMBL" id="FJ600016">
    <property type="protein sequence ID" value="ACU45067.1"/>
    <property type="molecule type" value="mRNA"/>
</dbReference>
<evidence type="ECO:0000313" key="1">
    <source>
        <dbReference type="EMBL" id="ACU45067.1"/>
    </source>
</evidence>
<proteinExistence type="evidence at transcript level"/>
<reference evidence="1" key="1">
    <citation type="submission" date="2008-12" db="EMBL/GenBank/DDBJ databases">
        <authorList>
            <person name="Zhang H."/>
            <person name="Lin S."/>
        </authorList>
    </citation>
    <scope>NUCLEOTIDE SEQUENCE</scope>
    <source>
        <strain evidence="1">CCMP1831</strain>
    </source>
</reference>
<sequence>TGCGCSQGICQCSRSDTAEGESQEQFALEGALLNSTQALEAWWSQQAAAEGLQCACTTGSHACVCEPMHIEEVNESASAAAERLVNETAQSLTELWVGGFHAGGFHAGGYHAGGWRAGGWHAGGWHAGGWHAGGYRPYYHPYGWGVHCGHVGYGGCGCHYRGCHCDHLRYGGCGGY</sequence>
<dbReference type="AlphaFoldDB" id="E8Z6I7"/>
<reference evidence="1" key="2">
    <citation type="book" date="2010" name="PROCEEDINGS OF 13TH INTERNATIONAL CONFERENCE ON HARMFUL ALGAE" publisher="International Society For The Study of Harmful Algae" city="Hong Kong, China">
        <title>Dinoflagellate meta-transcriptomics enabled by spliced leader.</title>
        <editorList>
            <person name="Unknown A."/>
        </editorList>
        <authorList>
            <person name="Lin S."/>
            <person name="Zhang H."/>
        </authorList>
    </citation>
    <scope>NUCLEOTIDE SEQUENCE</scope>
    <source>
        <strain evidence="1">CCMP1831</strain>
    </source>
</reference>